<reference evidence="1 2" key="1">
    <citation type="journal article" date="2009" name="Nature">
        <title>The Sorghum bicolor genome and the diversification of grasses.</title>
        <authorList>
            <person name="Paterson A.H."/>
            <person name="Bowers J.E."/>
            <person name="Bruggmann R."/>
            <person name="Dubchak I."/>
            <person name="Grimwood J."/>
            <person name="Gundlach H."/>
            <person name="Haberer G."/>
            <person name="Hellsten U."/>
            <person name="Mitros T."/>
            <person name="Poliakov A."/>
            <person name="Schmutz J."/>
            <person name="Spannagl M."/>
            <person name="Tang H."/>
            <person name="Wang X."/>
            <person name="Wicker T."/>
            <person name="Bharti A.K."/>
            <person name="Chapman J."/>
            <person name="Feltus F.A."/>
            <person name="Gowik U."/>
            <person name="Grigoriev I.V."/>
            <person name="Lyons E."/>
            <person name="Maher C.A."/>
            <person name="Martis M."/>
            <person name="Narechania A."/>
            <person name="Otillar R.P."/>
            <person name="Penning B.W."/>
            <person name="Salamov A.A."/>
            <person name="Wang Y."/>
            <person name="Zhang L."/>
            <person name="Carpita N.C."/>
            <person name="Freeling M."/>
            <person name="Gingle A.R."/>
            <person name="Hash C.T."/>
            <person name="Keller B."/>
            <person name="Klein P."/>
            <person name="Kresovich S."/>
            <person name="McCann M.C."/>
            <person name="Ming R."/>
            <person name="Peterson D.G."/>
            <person name="Mehboob-ur-Rahman"/>
            <person name="Ware D."/>
            <person name="Westhoff P."/>
            <person name="Mayer K.F."/>
            <person name="Messing J."/>
            <person name="Rokhsar D.S."/>
        </authorList>
    </citation>
    <scope>NUCLEOTIDE SEQUENCE [LARGE SCALE GENOMIC DNA]</scope>
    <source>
        <strain evidence="2">cv. BTx623</strain>
    </source>
</reference>
<accession>A0A1W0VSH3</accession>
<name>A0A1W0VSH3_SORBI</name>
<dbReference type="InParanoid" id="A0A1W0VSH3"/>
<proteinExistence type="predicted"/>
<keyword evidence="2" id="KW-1185">Reference proteome</keyword>
<organism evidence="1 2">
    <name type="scientific">Sorghum bicolor</name>
    <name type="common">Sorghum</name>
    <name type="synonym">Sorghum vulgare</name>
    <dbReference type="NCBI Taxonomy" id="4558"/>
    <lineage>
        <taxon>Eukaryota</taxon>
        <taxon>Viridiplantae</taxon>
        <taxon>Streptophyta</taxon>
        <taxon>Embryophyta</taxon>
        <taxon>Tracheophyta</taxon>
        <taxon>Spermatophyta</taxon>
        <taxon>Magnoliopsida</taxon>
        <taxon>Liliopsida</taxon>
        <taxon>Poales</taxon>
        <taxon>Poaceae</taxon>
        <taxon>PACMAD clade</taxon>
        <taxon>Panicoideae</taxon>
        <taxon>Andropogonodae</taxon>
        <taxon>Andropogoneae</taxon>
        <taxon>Sorghinae</taxon>
        <taxon>Sorghum</taxon>
    </lineage>
</organism>
<dbReference type="AlphaFoldDB" id="A0A1W0VSH3"/>
<dbReference type="Proteomes" id="UP000000768">
    <property type="component" value="Chromosome 10"/>
</dbReference>
<evidence type="ECO:0000313" key="1">
    <source>
        <dbReference type="EMBL" id="OQU76237.1"/>
    </source>
</evidence>
<dbReference type="Gramene" id="OQU76237">
    <property type="protein sequence ID" value="OQU76237"/>
    <property type="gene ID" value="SORBI_3010G117050"/>
</dbReference>
<evidence type="ECO:0000313" key="2">
    <source>
        <dbReference type="Proteomes" id="UP000000768"/>
    </source>
</evidence>
<gene>
    <name evidence="1" type="ORF">SORBI_3010G117050</name>
</gene>
<dbReference type="EMBL" id="CM000769">
    <property type="protein sequence ID" value="OQU76237.1"/>
    <property type="molecule type" value="Genomic_DNA"/>
</dbReference>
<protein>
    <submittedName>
        <fullName evidence="1">Uncharacterized protein</fullName>
    </submittedName>
</protein>
<reference evidence="2" key="2">
    <citation type="journal article" date="2018" name="Plant J.">
        <title>The Sorghum bicolor reference genome: improved assembly, gene annotations, a transcriptome atlas, and signatures of genome organization.</title>
        <authorList>
            <person name="McCormick R.F."/>
            <person name="Truong S.K."/>
            <person name="Sreedasyam A."/>
            <person name="Jenkins J."/>
            <person name="Shu S."/>
            <person name="Sims D."/>
            <person name="Kennedy M."/>
            <person name="Amirebrahimi M."/>
            <person name="Weers B.D."/>
            <person name="McKinley B."/>
            <person name="Mattison A."/>
            <person name="Morishige D.T."/>
            <person name="Grimwood J."/>
            <person name="Schmutz J."/>
            <person name="Mullet J.E."/>
        </authorList>
    </citation>
    <scope>NUCLEOTIDE SEQUENCE [LARGE SCALE GENOMIC DNA]</scope>
    <source>
        <strain evidence="2">cv. BTx623</strain>
    </source>
</reference>
<sequence>MQLVCDLCASELFDAASFRDVSRLQSLQVLCAGCYVMPMAIVPSVCLCVISCIV</sequence>